<protein>
    <submittedName>
        <fullName evidence="2">Uncharacterized protein</fullName>
    </submittedName>
</protein>
<evidence type="ECO:0000313" key="2">
    <source>
        <dbReference type="EMBL" id="AIQ61118.1"/>
    </source>
</evidence>
<name>A0A089LPG7_PAEBO</name>
<dbReference type="EMBL" id="CP009285">
    <property type="protein sequence ID" value="AIQ61118.1"/>
    <property type="molecule type" value="Genomic_DNA"/>
</dbReference>
<dbReference type="KEGG" id="pbd:PBOR_32660"/>
<feature type="compositionally biased region" description="Polar residues" evidence="1">
    <location>
        <begin position="1"/>
        <end position="12"/>
    </location>
</feature>
<reference evidence="2" key="1">
    <citation type="submission" date="2014-08" db="EMBL/GenBank/DDBJ databases">
        <title>Comparative genomics of the Paenibacillus odorifer group.</title>
        <authorList>
            <person name="den Bakker H.C."/>
            <person name="Tsai Y.-C.Y.-C."/>
            <person name="Martin N."/>
            <person name="Korlach J."/>
            <person name="Wiedmann M."/>
        </authorList>
    </citation>
    <scope>NUCLEOTIDE SEQUENCE [LARGE SCALE GENOMIC DNA]</scope>
    <source>
        <strain evidence="2">DSM 13188</strain>
    </source>
</reference>
<dbReference type="RefSeq" id="WP_042217888.1">
    <property type="nucleotide sequence ID" value="NZ_CP009285.1"/>
</dbReference>
<evidence type="ECO:0000313" key="3">
    <source>
        <dbReference type="Proteomes" id="UP000029518"/>
    </source>
</evidence>
<proteinExistence type="predicted"/>
<feature type="compositionally biased region" description="Low complexity" evidence="1">
    <location>
        <begin position="13"/>
        <end position="22"/>
    </location>
</feature>
<feature type="region of interest" description="Disordered" evidence="1">
    <location>
        <begin position="1"/>
        <end position="25"/>
    </location>
</feature>
<dbReference type="AlphaFoldDB" id="A0A089LPG7"/>
<organism evidence="2 3">
    <name type="scientific">Paenibacillus borealis</name>
    <dbReference type="NCBI Taxonomy" id="160799"/>
    <lineage>
        <taxon>Bacteria</taxon>
        <taxon>Bacillati</taxon>
        <taxon>Bacillota</taxon>
        <taxon>Bacilli</taxon>
        <taxon>Bacillales</taxon>
        <taxon>Paenibacillaceae</taxon>
        <taxon>Paenibacillus</taxon>
    </lineage>
</organism>
<sequence>MNFINNKDNLQNEQEPAQEPPQIYLGPNLRGGRLLQSTVFREGIPSYLLPLLEEQPDVAELIIPLEEITAVQERIVQAGTAEYAVYQRLLGKGI</sequence>
<evidence type="ECO:0000256" key="1">
    <source>
        <dbReference type="SAM" id="MobiDB-lite"/>
    </source>
</evidence>
<dbReference type="OrthoDB" id="2739959at2"/>
<keyword evidence="3" id="KW-1185">Reference proteome</keyword>
<dbReference type="HOGENOM" id="CLU_182246_0_0_9"/>
<gene>
    <name evidence="2" type="ORF">PBOR_32660</name>
</gene>
<accession>A0A089LPG7</accession>
<dbReference type="Proteomes" id="UP000029518">
    <property type="component" value="Chromosome"/>
</dbReference>